<reference evidence="2" key="3">
    <citation type="submission" date="2015-04" db="UniProtKB">
        <authorList>
            <consortium name="EnsemblPlants"/>
        </authorList>
    </citation>
    <scope>IDENTIFICATION</scope>
    <source>
        <strain evidence="2">cv. Jemalong A17</strain>
    </source>
</reference>
<sequence length="82" mass="9499">MASNSSTLIEKVKLYSFLWLKSKQATFSYNYHDWWKHPLLCMGVHLYLIGSNCQISFNPMQIQSTTLASSTLQIRDMVIPEI</sequence>
<dbReference type="Proteomes" id="UP000002051">
    <property type="component" value="Chromosome 8"/>
</dbReference>
<proteinExistence type="predicted"/>
<accession>G8A2W9</accession>
<dbReference type="EMBL" id="CM001224">
    <property type="protein sequence ID" value="KEH18656.1"/>
    <property type="molecule type" value="Genomic_DNA"/>
</dbReference>
<dbReference type="HOGENOM" id="CLU_2561844_0_0_1"/>
<reference evidence="1 3" key="2">
    <citation type="journal article" date="2014" name="BMC Genomics">
        <title>An improved genome release (version Mt4.0) for the model legume Medicago truncatula.</title>
        <authorList>
            <person name="Tang H."/>
            <person name="Krishnakumar V."/>
            <person name="Bidwell S."/>
            <person name="Rosen B."/>
            <person name="Chan A."/>
            <person name="Zhou S."/>
            <person name="Gentzbittel L."/>
            <person name="Childs K.L."/>
            <person name="Yandell M."/>
            <person name="Gundlach H."/>
            <person name="Mayer K.F."/>
            <person name="Schwartz D.C."/>
            <person name="Town C.D."/>
        </authorList>
    </citation>
    <scope>GENOME REANNOTATION</scope>
    <source>
        <strain evidence="1">A17</strain>
        <strain evidence="2 3">cv. Jemalong A17</strain>
    </source>
</reference>
<dbReference type="PaxDb" id="3880-AES85807"/>
<evidence type="ECO:0000313" key="3">
    <source>
        <dbReference type="Proteomes" id="UP000002051"/>
    </source>
</evidence>
<evidence type="ECO:0000313" key="1">
    <source>
        <dbReference type="EMBL" id="KEH18656.1"/>
    </source>
</evidence>
<evidence type="ECO:0000313" key="2">
    <source>
        <dbReference type="EnsemblPlants" id="KEH18656"/>
    </source>
</evidence>
<gene>
    <name evidence="1" type="ordered locus">MTR_8g027695</name>
</gene>
<reference evidence="1 3" key="1">
    <citation type="journal article" date="2011" name="Nature">
        <title>The Medicago genome provides insight into the evolution of rhizobial symbioses.</title>
        <authorList>
            <person name="Young N.D."/>
            <person name="Debelle F."/>
            <person name="Oldroyd G.E."/>
            <person name="Geurts R."/>
            <person name="Cannon S.B."/>
            <person name="Udvardi M.K."/>
            <person name="Benedito V.A."/>
            <person name="Mayer K.F."/>
            <person name="Gouzy J."/>
            <person name="Schoof H."/>
            <person name="Van de Peer Y."/>
            <person name="Proost S."/>
            <person name="Cook D.R."/>
            <person name="Meyers B.C."/>
            <person name="Spannagl M."/>
            <person name="Cheung F."/>
            <person name="De Mita S."/>
            <person name="Krishnakumar V."/>
            <person name="Gundlach H."/>
            <person name="Zhou S."/>
            <person name="Mudge J."/>
            <person name="Bharti A.K."/>
            <person name="Murray J.D."/>
            <person name="Naoumkina M.A."/>
            <person name="Rosen B."/>
            <person name="Silverstein K.A."/>
            <person name="Tang H."/>
            <person name="Rombauts S."/>
            <person name="Zhao P.X."/>
            <person name="Zhou P."/>
            <person name="Barbe V."/>
            <person name="Bardou P."/>
            <person name="Bechner M."/>
            <person name="Bellec A."/>
            <person name="Berger A."/>
            <person name="Berges H."/>
            <person name="Bidwell S."/>
            <person name="Bisseling T."/>
            <person name="Choisne N."/>
            <person name="Couloux A."/>
            <person name="Denny R."/>
            <person name="Deshpande S."/>
            <person name="Dai X."/>
            <person name="Doyle J.J."/>
            <person name="Dudez A.M."/>
            <person name="Farmer A.D."/>
            <person name="Fouteau S."/>
            <person name="Franken C."/>
            <person name="Gibelin C."/>
            <person name="Gish J."/>
            <person name="Goldstein S."/>
            <person name="Gonzalez A.J."/>
            <person name="Green P.J."/>
            <person name="Hallab A."/>
            <person name="Hartog M."/>
            <person name="Hua A."/>
            <person name="Humphray S.J."/>
            <person name="Jeong D.H."/>
            <person name="Jing Y."/>
            <person name="Jocker A."/>
            <person name="Kenton S.M."/>
            <person name="Kim D.J."/>
            <person name="Klee K."/>
            <person name="Lai H."/>
            <person name="Lang C."/>
            <person name="Lin S."/>
            <person name="Macmil S.L."/>
            <person name="Magdelenat G."/>
            <person name="Matthews L."/>
            <person name="McCorrison J."/>
            <person name="Monaghan E.L."/>
            <person name="Mun J.H."/>
            <person name="Najar F.Z."/>
            <person name="Nicholson C."/>
            <person name="Noirot C."/>
            <person name="O'Bleness M."/>
            <person name="Paule C.R."/>
            <person name="Poulain J."/>
            <person name="Prion F."/>
            <person name="Qin B."/>
            <person name="Qu C."/>
            <person name="Retzel E.F."/>
            <person name="Riddle C."/>
            <person name="Sallet E."/>
            <person name="Samain S."/>
            <person name="Samson N."/>
            <person name="Sanders I."/>
            <person name="Saurat O."/>
            <person name="Scarpelli C."/>
            <person name="Schiex T."/>
            <person name="Segurens B."/>
            <person name="Severin A.J."/>
            <person name="Sherrier D.J."/>
            <person name="Shi R."/>
            <person name="Sims S."/>
            <person name="Singer S.R."/>
            <person name="Sinharoy S."/>
            <person name="Sterck L."/>
            <person name="Viollet A."/>
            <person name="Wang B.B."/>
            <person name="Wang K."/>
            <person name="Wang M."/>
            <person name="Wang X."/>
            <person name="Warfsmann J."/>
            <person name="Weissenbach J."/>
            <person name="White D.D."/>
            <person name="White J.D."/>
            <person name="Wiley G.B."/>
            <person name="Wincker P."/>
            <person name="Xing Y."/>
            <person name="Yang L."/>
            <person name="Yao Z."/>
            <person name="Ying F."/>
            <person name="Zhai J."/>
            <person name="Zhou L."/>
            <person name="Zuber A."/>
            <person name="Denarie J."/>
            <person name="Dixon R.A."/>
            <person name="May G.D."/>
            <person name="Schwartz D.C."/>
            <person name="Rogers J."/>
            <person name="Quetier F."/>
            <person name="Town C.D."/>
            <person name="Roe B.A."/>
        </authorList>
    </citation>
    <scope>NUCLEOTIDE SEQUENCE [LARGE SCALE GENOMIC DNA]</scope>
    <source>
        <strain evidence="1">A17</strain>
        <strain evidence="2 3">cv. Jemalong A17</strain>
    </source>
</reference>
<keyword evidence="3" id="KW-1185">Reference proteome</keyword>
<name>G8A2W9_MEDTR</name>
<protein>
    <submittedName>
        <fullName evidence="1 2">Uncharacterized protein</fullName>
    </submittedName>
</protein>
<organism evidence="2">
    <name type="scientific">Medicago truncatula</name>
    <name type="common">Barrel medic</name>
    <name type="synonym">Medicago tribuloides</name>
    <dbReference type="NCBI Taxonomy" id="3880"/>
    <lineage>
        <taxon>Eukaryota</taxon>
        <taxon>Viridiplantae</taxon>
        <taxon>Streptophyta</taxon>
        <taxon>Embryophyta</taxon>
        <taxon>Tracheophyta</taxon>
        <taxon>Spermatophyta</taxon>
        <taxon>Magnoliopsida</taxon>
        <taxon>eudicotyledons</taxon>
        <taxon>Gunneridae</taxon>
        <taxon>Pentapetalae</taxon>
        <taxon>rosids</taxon>
        <taxon>fabids</taxon>
        <taxon>Fabales</taxon>
        <taxon>Fabaceae</taxon>
        <taxon>Papilionoideae</taxon>
        <taxon>50 kb inversion clade</taxon>
        <taxon>NPAAA clade</taxon>
        <taxon>Hologalegina</taxon>
        <taxon>IRL clade</taxon>
        <taxon>Trifolieae</taxon>
        <taxon>Medicago</taxon>
    </lineage>
</organism>
<dbReference type="AlphaFoldDB" id="G8A2W9"/>
<dbReference type="EnsemblPlants" id="KEH18656">
    <property type="protein sequence ID" value="KEH18656"/>
    <property type="gene ID" value="MTR_8g027695"/>
</dbReference>